<keyword evidence="4 5" id="KW-0720">Serine protease</keyword>
<keyword evidence="2 5" id="KW-0645">Protease</keyword>
<dbReference type="Pfam" id="PF00082">
    <property type="entry name" value="Peptidase_S8"/>
    <property type="match status" value="1"/>
</dbReference>
<evidence type="ECO:0000313" key="11">
    <source>
        <dbReference type="Proteomes" id="UP001219037"/>
    </source>
</evidence>
<dbReference type="InterPro" id="IPR015500">
    <property type="entry name" value="Peptidase_S8_subtilisin-rel"/>
</dbReference>
<feature type="active site" description="Charge relay system" evidence="5">
    <location>
        <position position="79"/>
    </location>
</feature>
<keyword evidence="7" id="KW-0472">Membrane</keyword>
<evidence type="ECO:0000256" key="4">
    <source>
        <dbReference type="ARBA" id="ARBA00022825"/>
    </source>
</evidence>
<dbReference type="PANTHER" id="PTHR43806:SF11">
    <property type="entry name" value="CEREVISIN-RELATED"/>
    <property type="match status" value="1"/>
</dbReference>
<feature type="transmembrane region" description="Helical" evidence="7">
    <location>
        <begin position="385"/>
        <end position="403"/>
    </location>
</feature>
<feature type="domain" description="Peptidase S8/S53" evidence="9">
    <location>
        <begin position="70"/>
        <end position="334"/>
    </location>
</feature>
<feature type="active site" description="Charge relay system" evidence="5">
    <location>
        <position position="286"/>
    </location>
</feature>
<dbReference type="InterPro" id="IPR050131">
    <property type="entry name" value="Peptidase_S8_subtilisin-like"/>
</dbReference>
<dbReference type="Proteomes" id="UP001219037">
    <property type="component" value="Chromosome"/>
</dbReference>
<dbReference type="InterPro" id="IPR036852">
    <property type="entry name" value="Peptidase_S8/S53_dom_sf"/>
</dbReference>
<dbReference type="PANTHER" id="PTHR43806">
    <property type="entry name" value="PEPTIDASE S8"/>
    <property type="match status" value="1"/>
</dbReference>
<protein>
    <submittedName>
        <fullName evidence="10">S8 family serine peptidase</fullName>
    </submittedName>
</protein>
<evidence type="ECO:0000256" key="3">
    <source>
        <dbReference type="ARBA" id="ARBA00022801"/>
    </source>
</evidence>
<accession>A0ABY8H6P3</accession>
<dbReference type="PROSITE" id="PS00137">
    <property type="entry name" value="SUBTILASE_HIS"/>
    <property type="match status" value="1"/>
</dbReference>
<name>A0ABY8H6P3_9MICC</name>
<dbReference type="PROSITE" id="PS00136">
    <property type="entry name" value="SUBTILASE_ASP"/>
    <property type="match status" value="1"/>
</dbReference>
<evidence type="ECO:0000256" key="2">
    <source>
        <dbReference type="ARBA" id="ARBA00022670"/>
    </source>
</evidence>
<comment type="similarity">
    <text evidence="1 5">Belongs to the peptidase S8 family.</text>
</comment>
<keyword evidence="8" id="KW-0732">Signal</keyword>
<keyword evidence="7" id="KW-1133">Transmembrane helix</keyword>
<evidence type="ECO:0000256" key="1">
    <source>
        <dbReference type="ARBA" id="ARBA00011073"/>
    </source>
</evidence>
<feature type="compositionally biased region" description="Low complexity" evidence="6">
    <location>
        <begin position="353"/>
        <end position="366"/>
    </location>
</feature>
<dbReference type="InterPro" id="IPR000209">
    <property type="entry name" value="Peptidase_S8/S53_dom"/>
</dbReference>
<dbReference type="InterPro" id="IPR023827">
    <property type="entry name" value="Peptidase_S8_Asp-AS"/>
</dbReference>
<evidence type="ECO:0000256" key="7">
    <source>
        <dbReference type="SAM" id="Phobius"/>
    </source>
</evidence>
<evidence type="ECO:0000256" key="5">
    <source>
        <dbReference type="PROSITE-ProRule" id="PRU01240"/>
    </source>
</evidence>
<dbReference type="Gene3D" id="3.40.50.200">
    <property type="entry name" value="Peptidase S8/S53 domain"/>
    <property type="match status" value="1"/>
</dbReference>
<evidence type="ECO:0000259" key="9">
    <source>
        <dbReference type="Pfam" id="PF00082"/>
    </source>
</evidence>
<dbReference type="RefSeq" id="WP_278157904.1">
    <property type="nucleotide sequence ID" value="NZ_CP121252.1"/>
</dbReference>
<feature type="active site" description="Charge relay system" evidence="5">
    <location>
        <position position="112"/>
    </location>
</feature>
<evidence type="ECO:0000256" key="6">
    <source>
        <dbReference type="SAM" id="MobiDB-lite"/>
    </source>
</evidence>
<keyword evidence="7" id="KW-0812">Transmembrane</keyword>
<proteinExistence type="inferred from homology"/>
<dbReference type="InterPro" id="IPR022398">
    <property type="entry name" value="Peptidase_S8_His-AS"/>
</dbReference>
<keyword evidence="3 5" id="KW-0378">Hydrolase</keyword>
<feature type="region of interest" description="Disordered" evidence="6">
    <location>
        <begin position="353"/>
        <end position="375"/>
    </location>
</feature>
<organism evidence="10 11">
    <name type="scientific">Citricoccus muralis</name>
    <dbReference type="NCBI Taxonomy" id="169134"/>
    <lineage>
        <taxon>Bacteria</taxon>
        <taxon>Bacillati</taxon>
        <taxon>Actinomycetota</taxon>
        <taxon>Actinomycetes</taxon>
        <taxon>Micrococcales</taxon>
        <taxon>Micrococcaceae</taxon>
        <taxon>Citricoccus</taxon>
    </lineage>
</organism>
<gene>
    <name evidence="10" type="ORF">P8192_01365</name>
</gene>
<evidence type="ECO:0000256" key="8">
    <source>
        <dbReference type="SAM" id="SignalP"/>
    </source>
</evidence>
<dbReference type="PROSITE" id="PS51892">
    <property type="entry name" value="SUBTILASE"/>
    <property type="match status" value="1"/>
</dbReference>
<feature type="chain" id="PRO_5046094515" evidence="8">
    <location>
        <begin position="31"/>
        <end position="411"/>
    </location>
</feature>
<sequence length="411" mass="41792">MRLRAVCGAGLLTGALLWGLPVADAPTAHADTTGTASGDECMVGAERWVADRPLAYAQLGIDRAHQISTGEGVLVAVVDSGVDSSNAHLSDVTRAGENITGSGSATEDTDGHGTAIAGQIAARAVEGSGVLGIAPDAEILPVKVYDTTEPRGNDDDAVAPNLPMIAEGIDWAADRGAQVIVVALSSTENNPAVEAAVQRATQQGSLVVASSGNRATAAENEQGDGVRYPAGYQQALGVAAATDDGASSDQAIHGTQVDLVSPAQNVATTYFGDGDCVMSQDAPSTSFATGYVAGVAALVAAAHPEEGPEMWKWRLEATGLRANPSQRTDQLGWGIVSAYDALTVTPSTELLGPALPGQAPAASGAQVGRVPPSPEEDPLAVRAQFGLWATGLGVFGVSVLWLVRRRIDAGS</sequence>
<dbReference type="PRINTS" id="PR00723">
    <property type="entry name" value="SUBTILISIN"/>
</dbReference>
<evidence type="ECO:0000313" key="10">
    <source>
        <dbReference type="EMBL" id="WFP16806.1"/>
    </source>
</evidence>
<dbReference type="SUPFAM" id="SSF52743">
    <property type="entry name" value="Subtilisin-like"/>
    <property type="match status" value="1"/>
</dbReference>
<dbReference type="EMBL" id="CP121252">
    <property type="protein sequence ID" value="WFP16806.1"/>
    <property type="molecule type" value="Genomic_DNA"/>
</dbReference>
<feature type="signal peptide" evidence="8">
    <location>
        <begin position="1"/>
        <end position="30"/>
    </location>
</feature>
<reference evidence="10 11" key="1">
    <citation type="submission" date="2023-04" db="EMBL/GenBank/DDBJ databases">
        <title>Funneling lignin-derived compounds into biodiesel using alkali-halophilic Citricoccus sp. P2.</title>
        <authorList>
            <person name="Luo C.-B."/>
        </authorList>
    </citation>
    <scope>NUCLEOTIDE SEQUENCE [LARGE SCALE GENOMIC DNA]</scope>
    <source>
        <strain evidence="10 11">P2</strain>
    </source>
</reference>
<keyword evidence="11" id="KW-1185">Reference proteome</keyword>